<evidence type="ECO:0000256" key="2">
    <source>
        <dbReference type="ARBA" id="ARBA00022741"/>
    </source>
</evidence>
<protein>
    <submittedName>
        <fullName evidence="6">Acyl-CoA synthetase (NDP forming)</fullName>
    </submittedName>
</protein>
<evidence type="ECO:0000259" key="5">
    <source>
        <dbReference type="PROSITE" id="PS50975"/>
    </source>
</evidence>
<keyword evidence="7" id="KW-1185">Reference proteome</keyword>
<dbReference type="GO" id="GO:0046872">
    <property type="term" value="F:metal ion binding"/>
    <property type="evidence" value="ECO:0007669"/>
    <property type="project" value="InterPro"/>
</dbReference>
<dbReference type="RefSeq" id="WP_014378071.1">
    <property type="nucleotide sequence ID" value="NC_016943.1"/>
</dbReference>
<dbReference type="EMBL" id="FO117623">
    <property type="protein sequence ID" value="CCG05200.1"/>
    <property type="molecule type" value="Genomic_DNA"/>
</dbReference>
<evidence type="ECO:0000313" key="7">
    <source>
        <dbReference type="Proteomes" id="UP000007517"/>
    </source>
</evidence>
<keyword evidence="1" id="KW-0436">Ligase</keyword>
<feature type="domain" description="ATP-grasp" evidence="5">
    <location>
        <begin position="32"/>
        <end position="68"/>
    </location>
</feature>
<dbReference type="PANTHER" id="PTHR43334">
    <property type="entry name" value="ACETATE--COA LIGASE [ADP-FORMING]"/>
    <property type="match status" value="1"/>
</dbReference>
<dbReference type="HOGENOM" id="CLU_063044_1_1_11"/>
<dbReference type="STRING" id="1146883.BLASA_4390"/>
<reference evidence="6 7" key="1">
    <citation type="journal article" date="2012" name="J. Bacteriol.">
        <title>Genome Sequence of Blastococcus saxobsidens DD2, a Stone-Inhabiting Bacterium.</title>
        <authorList>
            <person name="Chouaia B."/>
            <person name="Crotti E."/>
            <person name="Brusetti L."/>
            <person name="Daffonchio D."/>
            <person name="Essoussi I."/>
            <person name="Nouioui I."/>
            <person name="Sbissi I."/>
            <person name="Ghodhbane-Gtari F."/>
            <person name="Gtari M."/>
            <person name="Vacherie B."/>
            <person name="Barbe V."/>
            <person name="Medigue C."/>
            <person name="Gury J."/>
            <person name="Pujic P."/>
            <person name="Normand P."/>
        </authorList>
    </citation>
    <scope>NUCLEOTIDE SEQUENCE [LARGE SCALE GENOMIC DNA]</scope>
    <source>
        <strain evidence="6 7">DD2</strain>
    </source>
</reference>
<dbReference type="PROSITE" id="PS50975">
    <property type="entry name" value="ATP_GRASP"/>
    <property type="match status" value="1"/>
</dbReference>
<dbReference type="InterPro" id="IPR013815">
    <property type="entry name" value="ATP_grasp_subdomain_1"/>
</dbReference>
<dbReference type="InterPro" id="IPR051538">
    <property type="entry name" value="Acyl-CoA_Synth/Transferase"/>
</dbReference>
<dbReference type="Gene3D" id="3.30.470.20">
    <property type="entry name" value="ATP-grasp fold, B domain"/>
    <property type="match status" value="1"/>
</dbReference>
<evidence type="ECO:0000256" key="1">
    <source>
        <dbReference type="ARBA" id="ARBA00022598"/>
    </source>
</evidence>
<name>H6RNQ2_BLASD</name>
<sequence length="254" mass="26739">MIRTTSARDAALSVLTRADDEGRIGPNEYDAKQIAAEFGLPIPRGVFVPPHQDIRTAAAELAPPLVLKLMSPDVVHKTEFRAVRLGIPDIETLAETRDAMLAEPQLASVRLDGFLVEEMAEASTELVIGGKIDDSFGPVLMLGVGGIFLEVLDDVAFRICPVTSTDILGMLDGLRARRLLDGYRGLPPVDLSKVVAAALALGGAEGLLCELADVISEVDVNPLMVGSTSAVAADVRILGRPSGTATEDTSGASR</sequence>
<dbReference type="PANTHER" id="PTHR43334:SF1">
    <property type="entry name" value="3-HYDROXYPROPIONATE--COA LIGASE [ADP-FORMING]"/>
    <property type="match status" value="1"/>
</dbReference>
<keyword evidence="3 4" id="KW-0067">ATP-binding</keyword>
<accession>H6RNQ2</accession>
<dbReference type="eggNOG" id="COG0045">
    <property type="taxonomic scope" value="Bacteria"/>
</dbReference>
<evidence type="ECO:0000313" key="6">
    <source>
        <dbReference type="EMBL" id="CCG05200.1"/>
    </source>
</evidence>
<dbReference type="Proteomes" id="UP000007517">
    <property type="component" value="Chromosome"/>
</dbReference>
<dbReference type="AlphaFoldDB" id="H6RNQ2"/>
<gene>
    <name evidence="6" type="ordered locus">BLASA_4390</name>
</gene>
<dbReference type="OrthoDB" id="190266at2"/>
<proteinExistence type="predicted"/>
<dbReference type="InterPro" id="IPR011761">
    <property type="entry name" value="ATP-grasp"/>
</dbReference>
<dbReference type="Gene3D" id="3.30.1490.20">
    <property type="entry name" value="ATP-grasp fold, A domain"/>
    <property type="match status" value="1"/>
</dbReference>
<dbReference type="SUPFAM" id="SSF56059">
    <property type="entry name" value="Glutathione synthetase ATP-binding domain-like"/>
    <property type="match status" value="1"/>
</dbReference>
<dbReference type="Pfam" id="PF13549">
    <property type="entry name" value="ATP-grasp_5"/>
    <property type="match status" value="1"/>
</dbReference>
<dbReference type="GO" id="GO:0016874">
    <property type="term" value="F:ligase activity"/>
    <property type="evidence" value="ECO:0007669"/>
    <property type="project" value="UniProtKB-KW"/>
</dbReference>
<evidence type="ECO:0000256" key="3">
    <source>
        <dbReference type="ARBA" id="ARBA00022840"/>
    </source>
</evidence>
<evidence type="ECO:0000256" key="4">
    <source>
        <dbReference type="PROSITE-ProRule" id="PRU00409"/>
    </source>
</evidence>
<dbReference type="KEGG" id="bsd:BLASA_4390"/>
<organism evidence="6 7">
    <name type="scientific">Blastococcus saxobsidens (strain DD2)</name>
    <dbReference type="NCBI Taxonomy" id="1146883"/>
    <lineage>
        <taxon>Bacteria</taxon>
        <taxon>Bacillati</taxon>
        <taxon>Actinomycetota</taxon>
        <taxon>Actinomycetes</taxon>
        <taxon>Geodermatophilales</taxon>
        <taxon>Geodermatophilaceae</taxon>
        <taxon>Blastococcus</taxon>
    </lineage>
</organism>
<dbReference type="GO" id="GO:0005524">
    <property type="term" value="F:ATP binding"/>
    <property type="evidence" value="ECO:0007669"/>
    <property type="project" value="UniProtKB-UniRule"/>
</dbReference>
<reference evidence="7" key="2">
    <citation type="submission" date="2012-02" db="EMBL/GenBank/DDBJ databases">
        <title>Complete genome sequence of Blastococcus saxobsidens strain DD2.</title>
        <authorList>
            <person name="Genoscope."/>
        </authorList>
    </citation>
    <scope>NUCLEOTIDE SEQUENCE [LARGE SCALE GENOMIC DNA]</scope>
    <source>
        <strain evidence="7">DD2</strain>
    </source>
</reference>
<keyword evidence="2 4" id="KW-0547">Nucleotide-binding</keyword>